<proteinExistence type="predicted"/>
<feature type="domain" description="F-box" evidence="2">
    <location>
        <begin position="82"/>
        <end position="122"/>
    </location>
</feature>
<organism evidence="3 4">
    <name type="scientific">Hermetia illucens</name>
    <name type="common">Black soldier fly</name>
    <dbReference type="NCBI Taxonomy" id="343691"/>
    <lineage>
        <taxon>Eukaryota</taxon>
        <taxon>Metazoa</taxon>
        <taxon>Ecdysozoa</taxon>
        <taxon>Arthropoda</taxon>
        <taxon>Hexapoda</taxon>
        <taxon>Insecta</taxon>
        <taxon>Pterygota</taxon>
        <taxon>Neoptera</taxon>
        <taxon>Endopterygota</taxon>
        <taxon>Diptera</taxon>
        <taxon>Brachycera</taxon>
        <taxon>Stratiomyomorpha</taxon>
        <taxon>Stratiomyidae</taxon>
        <taxon>Hermetiinae</taxon>
        <taxon>Hermetia</taxon>
    </lineage>
</organism>
<evidence type="ECO:0000313" key="4">
    <source>
        <dbReference type="Proteomes" id="UP000594454"/>
    </source>
</evidence>
<evidence type="ECO:0000256" key="1">
    <source>
        <dbReference type="SAM" id="MobiDB-lite"/>
    </source>
</evidence>
<name>A0A7R8UGG2_HERIL</name>
<accession>A0A7R8UGG2</accession>
<gene>
    <name evidence="3" type="ORF">HERILL_LOCUS3319</name>
</gene>
<dbReference type="InterPro" id="IPR001810">
    <property type="entry name" value="F-box_dom"/>
</dbReference>
<dbReference type="GO" id="GO:0031647">
    <property type="term" value="P:regulation of protein stability"/>
    <property type="evidence" value="ECO:0007669"/>
    <property type="project" value="TreeGrafter"/>
</dbReference>
<dbReference type="OrthoDB" id="5955317at2759"/>
<dbReference type="FunCoup" id="A0A7R8UGG2">
    <property type="interactions" value="117"/>
</dbReference>
<evidence type="ECO:0000259" key="2">
    <source>
        <dbReference type="Pfam" id="PF00646"/>
    </source>
</evidence>
<dbReference type="PANTHER" id="PTHR20988">
    <property type="entry name" value="TRANSMEMBRANE PROTEIN 183A-RELATED"/>
    <property type="match status" value="1"/>
</dbReference>
<dbReference type="AlphaFoldDB" id="A0A7R8UGG2"/>
<dbReference type="InParanoid" id="A0A7R8UGG2"/>
<dbReference type="OMA" id="WIMCYKF"/>
<sequence length="320" mass="37500">MSNKSSKDWKLYNNLTVLDFADSPRTCKRLPKGKLGVKGLTESVLVEETTSDADTEEALPARGVPPDHKESSTQQADHQYNDLQLDIWFLISEHIPPEDVGRFALICQKTRYVVSTAKFWFHLYRKCYNRKVELPVCLQPESLGHLRELRSCVIRALFYLYPPFVERLRTPSDPTSLLKFKCVAVWYRRVKDYWSLCYKFSRSNGRLSQRDFFEEEEVDNWEDIDVSQQAPTSNIHTNPEEGNRILVVTTDRFYPPPDFMAPNLHLTKIIQPLSQSLREFKLEMSFSEYNGKKVGIATYDPIKQCKILKWWEPEYYSYLS</sequence>
<protein>
    <recommendedName>
        <fullName evidence="2">F-box domain-containing protein</fullName>
    </recommendedName>
</protein>
<dbReference type="Proteomes" id="UP000594454">
    <property type="component" value="Chromosome 1"/>
</dbReference>
<dbReference type="InterPro" id="IPR026509">
    <property type="entry name" value="TMEM183"/>
</dbReference>
<dbReference type="EMBL" id="LR899009">
    <property type="protein sequence ID" value="CAD7080149.1"/>
    <property type="molecule type" value="Genomic_DNA"/>
</dbReference>
<evidence type="ECO:0000313" key="3">
    <source>
        <dbReference type="EMBL" id="CAD7080149.1"/>
    </source>
</evidence>
<dbReference type="PANTHER" id="PTHR20988:SF2">
    <property type="entry name" value="TRANSMEMBRANE PROTEIN 183A-RELATED"/>
    <property type="match status" value="1"/>
</dbReference>
<dbReference type="Pfam" id="PF00646">
    <property type="entry name" value="F-box"/>
    <property type="match status" value="1"/>
</dbReference>
<feature type="region of interest" description="Disordered" evidence="1">
    <location>
        <begin position="48"/>
        <end position="76"/>
    </location>
</feature>
<keyword evidence="4" id="KW-1185">Reference proteome</keyword>
<reference evidence="3 4" key="1">
    <citation type="submission" date="2020-11" db="EMBL/GenBank/DDBJ databases">
        <authorList>
            <person name="Wallbank WR R."/>
            <person name="Pardo Diaz C."/>
            <person name="Kozak K."/>
            <person name="Martin S."/>
            <person name="Jiggins C."/>
            <person name="Moest M."/>
            <person name="Warren A I."/>
            <person name="Generalovic N T."/>
            <person name="Byers J.R.P. K."/>
            <person name="Montejo-Kovacevich G."/>
            <person name="Yen C E."/>
        </authorList>
    </citation>
    <scope>NUCLEOTIDE SEQUENCE [LARGE SCALE GENOMIC DNA]</scope>
</reference>
<dbReference type="GO" id="GO:0019005">
    <property type="term" value="C:SCF ubiquitin ligase complex"/>
    <property type="evidence" value="ECO:0007669"/>
    <property type="project" value="TreeGrafter"/>
</dbReference>